<accession>A0A6A5A834</accession>
<sequence>PDKRFMDVDGMAMYVEVMARLDELTHRRHLLRGDRYEDKMIRFKDLLLILTQRTVPCEGLTISEKVIELSTRHYIDRYRAALKIQKTFRGSLVATRKRRGRSAAASSGCSESNDRSFYYYKHVAQLLVE</sequence>
<dbReference type="VEuPathDB" id="FungiDB:H257_01689"/>
<reference evidence="1 2" key="1">
    <citation type="submission" date="2019-06" db="EMBL/GenBank/DDBJ databases">
        <title>Genomics analysis of Aphanomyces spp. identifies a new class of oomycete effector associated with host adaptation.</title>
        <authorList>
            <person name="Gaulin E."/>
        </authorList>
    </citation>
    <scope>NUCLEOTIDE SEQUENCE [LARGE SCALE GENOMIC DNA]</scope>
    <source>
        <strain evidence="1 2">E</strain>
    </source>
</reference>
<name>A0A6A5A834_APHAT</name>
<comment type="caution">
    <text evidence="1">The sequence shown here is derived from an EMBL/GenBank/DDBJ whole genome shotgun (WGS) entry which is preliminary data.</text>
</comment>
<evidence type="ECO:0000313" key="2">
    <source>
        <dbReference type="Proteomes" id="UP000469452"/>
    </source>
</evidence>
<gene>
    <name evidence="1" type="ORF">AaE_009331</name>
</gene>
<protein>
    <submittedName>
        <fullName evidence="1">Uncharacterized protein</fullName>
    </submittedName>
</protein>
<dbReference type="AlphaFoldDB" id="A0A6A5A834"/>
<feature type="non-terminal residue" evidence="1">
    <location>
        <position position="1"/>
    </location>
</feature>
<dbReference type="PROSITE" id="PS50096">
    <property type="entry name" value="IQ"/>
    <property type="match status" value="1"/>
</dbReference>
<dbReference type="EMBL" id="VJMI01015312">
    <property type="protein sequence ID" value="KAF0730019.1"/>
    <property type="molecule type" value="Genomic_DNA"/>
</dbReference>
<proteinExistence type="predicted"/>
<organism evidence="1 2">
    <name type="scientific">Aphanomyces astaci</name>
    <name type="common">Crayfish plague agent</name>
    <dbReference type="NCBI Taxonomy" id="112090"/>
    <lineage>
        <taxon>Eukaryota</taxon>
        <taxon>Sar</taxon>
        <taxon>Stramenopiles</taxon>
        <taxon>Oomycota</taxon>
        <taxon>Saprolegniomycetes</taxon>
        <taxon>Saprolegniales</taxon>
        <taxon>Verrucalvaceae</taxon>
        <taxon>Aphanomyces</taxon>
    </lineage>
</organism>
<evidence type="ECO:0000313" key="1">
    <source>
        <dbReference type="EMBL" id="KAF0730019.1"/>
    </source>
</evidence>
<dbReference type="Proteomes" id="UP000469452">
    <property type="component" value="Unassembled WGS sequence"/>
</dbReference>